<feature type="domain" description="Lipin N-terminal" evidence="1">
    <location>
        <begin position="1"/>
        <end position="100"/>
    </location>
</feature>
<dbReference type="AlphaFoldDB" id="A0A9P8UFI4"/>
<evidence type="ECO:0000259" key="2">
    <source>
        <dbReference type="Pfam" id="PF24565"/>
    </source>
</evidence>
<dbReference type="InterPro" id="IPR026058">
    <property type="entry name" value="LIPIN"/>
</dbReference>
<accession>A0A9P8UFI4</accession>
<gene>
    <name evidence="3" type="ORF">BKA67DRAFT_539060</name>
</gene>
<protein>
    <submittedName>
        <fullName evidence="3">Lipin, N-terminal conserved region-domain-containing protein</fullName>
    </submittedName>
</protein>
<dbReference type="Proteomes" id="UP000758603">
    <property type="component" value="Unassembled WGS sequence"/>
</dbReference>
<evidence type="ECO:0000259" key="1">
    <source>
        <dbReference type="Pfam" id="PF04571"/>
    </source>
</evidence>
<proteinExistence type="predicted"/>
<dbReference type="GO" id="GO:0008195">
    <property type="term" value="F:phosphatidate phosphatase activity"/>
    <property type="evidence" value="ECO:0007669"/>
    <property type="project" value="TreeGrafter"/>
</dbReference>
<dbReference type="RefSeq" id="XP_045955570.1">
    <property type="nucleotide sequence ID" value="XM_046100572.1"/>
</dbReference>
<dbReference type="Pfam" id="PF04571">
    <property type="entry name" value="Lipin_N"/>
    <property type="match status" value="1"/>
</dbReference>
<comment type="caution">
    <text evidence="3">The sequence shown here is derived from an EMBL/GenBank/DDBJ whole genome shotgun (WGS) entry which is preliminary data.</text>
</comment>
<feature type="domain" description="Nuclear elongation and deformation protein 1-like middle" evidence="2">
    <location>
        <begin position="120"/>
        <end position="177"/>
    </location>
</feature>
<dbReference type="PANTHER" id="PTHR12181:SF12">
    <property type="entry name" value="PHOSPHATIDATE PHOSPHATASE"/>
    <property type="match status" value="1"/>
</dbReference>
<dbReference type="OrthoDB" id="4567at2759"/>
<reference evidence="3" key="1">
    <citation type="journal article" date="2021" name="Nat. Commun.">
        <title>Genetic determinants of endophytism in the Arabidopsis root mycobiome.</title>
        <authorList>
            <person name="Mesny F."/>
            <person name="Miyauchi S."/>
            <person name="Thiergart T."/>
            <person name="Pickel B."/>
            <person name="Atanasova L."/>
            <person name="Karlsson M."/>
            <person name="Huettel B."/>
            <person name="Barry K.W."/>
            <person name="Haridas S."/>
            <person name="Chen C."/>
            <person name="Bauer D."/>
            <person name="Andreopoulos W."/>
            <person name="Pangilinan J."/>
            <person name="LaButti K."/>
            <person name="Riley R."/>
            <person name="Lipzen A."/>
            <person name="Clum A."/>
            <person name="Drula E."/>
            <person name="Henrissat B."/>
            <person name="Kohler A."/>
            <person name="Grigoriev I.V."/>
            <person name="Martin F.M."/>
            <person name="Hacquard S."/>
        </authorList>
    </citation>
    <scope>NUCLEOTIDE SEQUENCE</scope>
    <source>
        <strain evidence="3">MPI-SDFR-AT-0073</strain>
    </source>
</reference>
<dbReference type="GO" id="GO:0019432">
    <property type="term" value="P:triglyceride biosynthetic process"/>
    <property type="evidence" value="ECO:0007669"/>
    <property type="project" value="TreeGrafter"/>
</dbReference>
<keyword evidence="4" id="KW-1185">Reference proteome</keyword>
<dbReference type="InterPro" id="IPR057124">
    <property type="entry name" value="Ned1-like_M"/>
</dbReference>
<sequence>MNYIRGISGPVSKTWNSINPSILSGAIDVIVIEHEDGSLACSPFHVRFGMFSLLRPYEKKVEFRVNDVKQDYAMKLAEGGEAFFVFETSDNIPEAMQTSPLIFSLVDGHSDDYTKRSHCPPPLPTREAIEPAVALSNRLSVANIPSQVTDTGDLILDMAGYKSSEDDALRAEVCKKSFVGRVGSEEAKEAANQRAALVGINDAASDTGNHSAAESDIRTPMVTAHHRPAYDASTLNGLETLPETPPESVGDPNRNYAKTLRLTSNQLKAIGLKSGPNPMAFTMNRATC</sequence>
<dbReference type="PANTHER" id="PTHR12181">
    <property type="entry name" value="LIPIN"/>
    <property type="match status" value="1"/>
</dbReference>
<name>A0A9P8UFI4_9PEZI</name>
<dbReference type="GO" id="GO:0005634">
    <property type="term" value="C:nucleus"/>
    <property type="evidence" value="ECO:0007669"/>
    <property type="project" value="TreeGrafter"/>
</dbReference>
<dbReference type="Pfam" id="PF24565">
    <property type="entry name" value="Ned1_M"/>
    <property type="match status" value="1"/>
</dbReference>
<dbReference type="GO" id="GO:0009062">
    <property type="term" value="P:fatty acid catabolic process"/>
    <property type="evidence" value="ECO:0007669"/>
    <property type="project" value="TreeGrafter"/>
</dbReference>
<dbReference type="InterPro" id="IPR007651">
    <property type="entry name" value="Lipin_N"/>
</dbReference>
<dbReference type="GeneID" id="70129464"/>
<organism evidence="3 4">
    <name type="scientific">Truncatella angustata</name>
    <dbReference type="NCBI Taxonomy" id="152316"/>
    <lineage>
        <taxon>Eukaryota</taxon>
        <taxon>Fungi</taxon>
        <taxon>Dikarya</taxon>
        <taxon>Ascomycota</taxon>
        <taxon>Pezizomycotina</taxon>
        <taxon>Sordariomycetes</taxon>
        <taxon>Xylariomycetidae</taxon>
        <taxon>Amphisphaeriales</taxon>
        <taxon>Sporocadaceae</taxon>
        <taxon>Truncatella</taxon>
    </lineage>
</organism>
<dbReference type="EMBL" id="JAGPXC010000007">
    <property type="protein sequence ID" value="KAH6649063.1"/>
    <property type="molecule type" value="Genomic_DNA"/>
</dbReference>
<evidence type="ECO:0000313" key="3">
    <source>
        <dbReference type="EMBL" id="KAH6649063.1"/>
    </source>
</evidence>
<evidence type="ECO:0000313" key="4">
    <source>
        <dbReference type="Proteomes" id="UP000758603"/>
    </source>
</evidence>